<comment type="cofactor">
    <cofactor evidence="1 4">
        <name>pyridoxal 5'-phosphate</name>
        <dbReference type="ChEBI" id="CHEBI:597326"/>
    </cofactor>
</comment>
<sequence>MGIYESLGIKRIINCWGTVTKIGGSKMDQEILDAMNEAAAAFVDIGMFHTKAGERIAELLGCDAACITSGAAAGLAITAAACMTKGELSKTLQLPDTTGMRNEVLVLKSHRIHYDQALLLSGAKLKEVGVTSSANVAQLEAAISDRTAMFFYVAEAERMRGSIPLSDIVNVLRVHSIPVVVDAAAELPPKSNITRYLEEGADLVIFSGGKELRGPQSSGLILGDRQLVEYCNANNYPNYGIGRSMKLDKETIAGITKAVELFVRRDYSNIMTHWEGMVSRIVTELSATSNAVVRRGFPTEPGVQPVDIPRVYIEPKKTSAKELQASLADLDPAIYVDVQGKELVINPQCLEKKEVDVVVRAVTTLLQ</sequence>
<dbReference type="InterPro" id="IPR015421">
    <property type="entry name" value="PyrdxlP-dep_Trfase_major"/>
</dbReference>
<dbReference type="PANTHER" id="PTHR32328">
    <property type="entry name" value="L-SERYL-TRNA(SEC) SELENIUM TRANSFERASE"/>
    <property type="match status" value="1"/>
</dbReference>
<dbReference type="AlphaFoldDB" id="A0A2A6FQV8"/>
<protein>
    <recommendedName>
        <fullName evidence="7">Aminotransferase class V domain-containing protein</fullName>
    </recommendedName>
</protein>
<evidence type="ECO:0000313" key="5">
    <source>
        <dbReference type="EMBL" id="PDQ35262.1"/>
    </source>
</evidence>
<organism evidence="5 6">
    <name type="scientific">Candidatus Lumbricidiphila eiseniae</name>
    <dbReference type="NCBI Taxonomy" id="1969409"/>
    <lineage>
        <taxon>Bacteria</taxon>
        <taxon>Bacillati</taxon>
        <taxon>Actinomycetota</taxon>
        <taxon>Actinomycetes</taxon>
        <taxon>Micrococcales</taxon>
        <taxon>Microbacteriaceae</taxon>
        <taxon>Candidatus Lumbricidiphila</taxon>
    </lineage>
</organism>
<dbReference type="InterPro" id="IPR018319">
    <property type="entry name" value="SelA-like"/>
</dbReference>
<proteinExistence type="inferred from homology"/>
<evidence type="ECO:0000256" key="4">
    <source>
        <dbReference type="PIRSR" id="PIRSR618319-50"/>
    </source>
</evidence>
<dbReference type="SUPFAM" id="SSF53383">
    <property type="entry name" value="PLP-dependent transferases"/>
    <property type="match status" value="1"/>
</dbReference>
<feature type="modified residue" description="N6-(pyridoxal phosphate)lysine" evidence="4">
    <location>
        <position position="210"/>
    </location>
</feature>
<evidence type="ECO:0008006" key="7">
    <source>
        <dbReference type="Google" id="ProtNLM"/>
    </source>
</evidence>
<gene>
    <name evidence="5" type="ORF">B5766_06550</name>
</gene>
<accession>A0A2A6FQV8</accession>
<keyword evidence="2 4" id="KW-0663">Pyridoxal phosphate</keyword>
<dbReference type="Proteomes" id="UP000219994">
    <property type="component" value="Unassembled WGS sequence"/>
</dbReference>
<name>A0A2A6FQV8_9MICO</name>
<dbReference type="PANTHER" id="PTHR32328:SF0">
    <property type="entry name" value="L-SERYL-TRNA(SEC) SELENIUM TRANSFERASE"/>
    <property type="match status" value="1"/>
</dbReference>
<dbReference type="InterPro" id="IPR015424">
    <property type="entry name" value="PyrdxlP-dep_Trfase"/>
</dbReference>
<reference evidence="6" key="1">
    <citation type="submission" date="2017-03" db="EMBL/GenBank/DDBJ databases">
        <authorList>
            <person name="Lund M.B."/>
        </authorList>
    </citation>
    <scope>NUCLEOTIDE SEQUENCE [LARGE SCALE GENOMIC DNA]</scope>
</reference>
<dbReference type="GO" id="GO:0004125">
    <property type="term" value="F:L-seryl-tRNA(Sec) selenium transferase activity"/>
    <property type="evidence" value="ECO:0007669"/>
    <property type="project" value="TreeGrafter"/>
</dbReference>
<evidence type="ECO:0000313" key="6">
    <source>
        <dbReference type="Proteomes" id="UP000219994"/>
    </source>
</evidence>
<evidence type="ECO:0000256" key="2">
    <source>
        <dbReference type="ARBA" id="ARBA00022898"/>
    </source>
</evidence>
<comment type="similarity">
    <text evidence="3">Belongs to the SelA family.</text>
</comment>
<dbReference type="Pfam" id="PF03841">
    <property type="entry name" value="SelA"/>
    <property type="match status" value="1"/>
</dbReference>
<dbReference type="EMBL" id="NAEP01000036">
    <property type="protein sequence ID" value="PDQ35262.1"/>
    <property type="molecule type" value="Genomic_DNA"/>
</dbReference>
<dbReference type="Gene3D" id="3.40.640.10">
    <property type="entry name" value="Type I PLP-dependent aspartate aminotransferase-like (Major domain)"/>
    <property type="match status" value="1"/>
</dbReference>
<evidence type="ECO:0000256" key="3">
    <source>
        <dbReference type="ARBA" id="ARBA00044507"/>
    </source>
</evidence>
<comment type="caution">
    <text evidence="5">The sequence shown here is derived from an EMBL/GenBank/DDBJ whole genome shotgun (WGS) entry which is preliminary data.</text>
</comment>
<evidence type="ECO:0000256" key="1">
    <source>
        <dbReference type="ARBA" id="ARBA00001933"/>
    </source>
</evidence>